<keyword evidence="1" id="KW-0614">Plasmid</keyword>
<dbReference type="OrthoDB" id="5442644at2"/>
<dbReference type="Proteomes" id="UP000196205">
    <property type="component" value="Plasmid pAP1342-5"/>
</dbReference>
<gene>
    <name evidence="1" type="ORF">S1001342_03192</name>
</gene>
<dbReference type="RefSeq" id="WP_087652363.1">
    <property type="nucleotide sequence ID" value="NZ_CP021514.1"/>
</dbReference>
<evidence type="ECO:0000313" key="2">
    <source>
        <dbReference type="Proteomes" id="UP000196205"/>
    </source>
</evidence>
<organism evidence="1 2">
    <name type="scientific">Acetobacter pasteurianus subsp. pasteurianus</name>
    <dbReference type="NCBI Taxonomy" id="481145"/>
    <lineage>
        <taxon>Bacteria</taxon>
        <taxon>Pseudomonadati</taxon>
        <taxon>Pseudomonadota</taxon>
        <taxon>Alphaproteobacteria</taxon>
        <taxon>Acetobacterales</taxon>
        <taxon>Acetobacteraceae</taxon>
        <taxon>Acetobacter</taxon>
    </lineage>
</organism>
<geneLocation type="plasmid" evidence="2">
    <name>pap1342-5</name>
</geneLocation>
<reference evidence="1 2" key="1">
    <citation type="submission" date="2017-05" db="EMBL/GenBank/DDBJ databases">
        <title>Genome sequence of Acetobacter pasteurianus subsp. pasteurianus strain SRCM101342.</title>
        <authorList>
            <person name="Cho S.H."/>
        </authorList>
    </citation>
    <scope>NUCLEOTIDE SEQUENCE [LARGE SCALE GENOMIC DNA]</scope>
    <source>
        <strain evidence="1 2">SRCM101342</strain>
        <plasmid evidence="2">pap1342-5</plasmid>
    </source>
</reference>
<dbReference type="EMBL" id="CP021514">
    <property type="protein sequence ID" value="ARW49482.1"/>
    <property type="molecule type" value="Genomic_DNA"/>
</dbReference>
<accession>A0A1Y0Y528</accession>
<protein>
    <submittedName>
        <fullName evidence="1">Uncharacterized protein</fullName>
    </submittedName>
</protein>
<evidence type="ECO:0000313" key="1">
    <source>
        <dbReference type="EMBL" id="ARW49482.1"/>
    </source>
</evidence>
<sequence length="474" mass="50327">MSIIGIPNSYSIPGVSVNITVDSDIASDNSFNVLVIGKASANSAYATNPELYVITTLSQLGTDFGTDSDVYKIVSQYKSIDVSTSIYALNVIEGTSTETVSNGNITEINTSLLTTSQTTDMAGTAVSASGGSGTGATFDITSTSNDAKTAFTPASVKINGAGSGYVVGDKLTIPNVGTITVTGIDSETVTVAESDLVNLNNALPNIGNVSFDIITGRYNSALAIQALDNYFTGTWSYAEETYGHYITVYQQNDITQAIKDSADFNKETCSAIIIPTDLDPDMVLGSAVSQIAMRVQENPSLPLMMFSLDVGKVSIANRWNKSTRNTLFANGFCTIVCDTAGNPTLENTRIGATTDAEGETIGDTTLETRFQAVYIAKTYRSGLSKYIDNPRIIMGDSDTLPVVSYVVTPSSIRSDCINIYNSLISDLICTDLADFKTNLSVSVDSSVIGRMDVSMIVYLAQGLKQIAINLTVEK</sequence>
<dbReference type="AlphaFoldDB" id="A0A1Y0Y528"/>
<proteinExistence type="predicted"/>
<name>A0A1Y0Y528_ACEPA</name>